<evidence type="ECO:0000313" key="1">
    <source>
        <dbReference type="EMBL" id="KAK3526242.1"/>
    </source>
</evidence>
<dbReference type="AlphaFoldDB" id="A0AAE0UZI8"/>
<name>A0AAE0UZI8_9TELE</name>
<reference evidence="1" key="1">
    <citation type="submission" date="2023-06" db="EMBL/GenBank/DDBJ databases">
        <title>Male Hemibagrus guttatus genome.</title>
        <authorList>
            <person name="Bian C."/>
        </authorList>
    </citation>
    <scope>NUCLEOTIDE SEQUENCE</scope>
    <source>
        <strain evidence="1">Male_cb2023</strain>
        <tissue evidence="1">Muscle</tissue>
    </source>
</reference>
<gene>
    <name evidence="1" type="ORF">QTP70_020395</name>
</gene>
<feature type="non-terminal residue" evidence="1">
    <location>
        <position position="88"/>
    </location>
</feature>
<keyword evidence="2" id="KW-1185">Reference proteome</keyword>
<comment type="caution">
    <text evidence="1">The sequence shown here is derived from an EMBL/GenBank/DDBJ whole genome shotgun (WGS) entry which is preliminary data.</text>
</comment>
<organism evidence="1 2">
    <name type="scientific">Hemibagrus guttatus</name>
    <dbReference type="NCBI Taxonomy" id="175788"/>
    <lineage>
        <taxon>Eukaryota</taxon>
        <taxon>Metazoa</taxon>
        <taxon>Chordata</taxon>
        <taxon>Craniata</taxon>
        <taxon>Vertebrata</taxon>
        <taxon>Euteleostomi</taxon>
        <taxon>Actinopterygii</taxon>
        <taxon>Neopterygii</taxon>
        <taxon>Teleostei</taxon>
        <taxon>Ostariophysi</taxon>
        <taxon>Siluriformes</taxon>
        <taxon>Bagridae</taxon>
        <taxon>Hemibagrus</taxon>
    </lineage>
</organism>
<dbReference type="EMBL" id="JAUCMX010000013">
    <property type="protein sequence ID" value="KAK3526242.1"/>
    <property type="molecule type" value="Genomic_DNA"/>
</dbReference>
<evidence type="ECO:0000313" key="2">
    <source>
        <dbReference type="Proteomes" id="UP001274896"/>
    </source>
</evidence>
<sequence length="88" mass="9569">MPFLGGTFSKHMVPQLTQPLVSIHPLTEMDVPVSVACPSETRSQLHGFQGMAPSTQMQTHYLDARLKLIPLLKSTSDPSVSGQTEPPL</sequence>
<accession>A0AAE0UZI8</accession>
<protein>
    <submittedName>
        <fullName evidence="1">Uncharacterized protein</fullName>
    </submittedName>
</protein>
<dbReference type="Proteomes" id="UP001274896">
    <property type="component" value="Unassembled WGS sequence"/>
</dbReference>
<proteinExistence type="predicted"/>